<keyword evidence="2" id="KW-1003">Cell membrane</keyword>
<dbReference type="InterPro" id="IPR027379">
    <property type="entry name" value="CLS_N"/>
</dbReference>
<evidence type="ECO:0000313" key="10">
    <source>
        <dbReference type="Proteomes" id="UP000619260"/>
    </source>
</evidence>
<evidence type="ECO:0000313" key="9">
    <source>
        <dbReference type="EMBL" id="GIJ45661.1"/>
    </source>
</evidence>
<dbReference type="EMBL" id="BOPF01000008">
    <property type="protein sequence ID" value="GIJ45661.1"/>
    <property type="molecule type" value="Genomic_DNA"/>
</dbReference>
<dbReference type="GO" id="GO:0005886">
    <property type="term" value="C:plasma membrane"/>
    <property type="evidence" value="ECO:0007669"/>
    <property type="project" value="UniProtKB-SubCell"/>
</dbReference>
<keyword evidence="3 7" id="KW-0812">Transmembrane</keyword>
<feature type="transmembrane region" description="Helical" evidence="7">
    <location>
        <begin position="16"/>
        <end position="35"/>
    </location>
</feature>
<dbReference type="Pfam" id="PF13396">
    <property type="entry name" value="PLDc_N"/>
    <property type="match status" value="1"/>
</dbReference>
<sequence length="118" mass="13022">MTPVTHRGIMGPMLRLLPVLIVIGLALLALIDCLARDEDEIRGLPKVLWVFVILLFPLLGSLAWFLLGRPRGATGFGYGGGSGQQPRPTPPKPLAPDDDPEFLRSLNTRPRDDEEDRK</sequence>
<comment type="caution">
    <text evidence="9">The sequence shown here is derived from an EMBL/GenBank/DDBJ whole genome shotgun (WGS) entry which is preliminary data.</text>
</comment>
<dbReference type="AlphaFoldDB" id="A0A8J3YIF4"/>
<reference evidence="9" key="1">
    <citation type="submission" date="2021-01" db="EMBL/GenBank/DDBJ databases">
        <title>Whole genome shotgun sequence of Virgisporangium aliadipatigenens NBRC 105644.</title>
        <authorList>
            <person name="Komaki H."/>
            <person name="Tamura T."/>
        </authorList>
    </citation>
    <scope>NUCLEOTIDE SEQUENCE</scope>
    <source>
        <strain evidence="9">NBRC 105644</strain>
    </source>
</reference>
<evidence type="ECO:0000259" key="8">
    <source>
        <dbReference type="Pfam" id="PF13396"/>
    </source>
</evidence>
<keyword evidence="5 7" id="KW-0472">Membrane</keyword>
<feature type="region of interest" description="Disordered" evidence="6">
    <location>
        <begin position="76"/>
        <end position="118"/>
    </location>
</feature>
<name>A0A8J3YIF4_9ACTN</name>
<comment type="subcellular location">
    <subcellularLocation>
        <location evidence="1">Cell membrane</location>
        <topology evidence="1">Multi-pass membrane protein</topology>
    </subcellularLocation>
</comment>
<feature type="transmembrane region" description="Helical" evidence="7">
    <location>
        <begin position="47"/>
        <end position="67"/>
    </location>
</feature>
<evidence type="ECO:0000256" key="5">
    <source>
        <dbReference type="ARBA" id="ARBA00023136"/>
    </source>
</evidence>
<keyword evidence="4 7" id="KW-1133">Transmembrane helix</keyword>
<feature type="domain" description="Cardiolipin synthase N-terminal" evidence="8">
    <location>
        <begin position="25"/>
        <end position="69"/>
    </location>
</feature>
<dbReference type="Proteomes" id="UP000619260">
    <property type="component" value="Unassembled WGS sequence"/>
</dbReference>
<keyword evidence="10" id="KW-1185">Reference proteome</keyword>
<evidence type="ECO:0000256" key="1">
    <source>
        <dbReference type="ARBA" id="ARBA00004651"/>
    </source>
</evidence>
<evidence type="ECO:0000256" key="3">
    <source>
        <dbReference type="ARBA" id="ARBA00022692"/>
    </source>
</evidence>
<evidence type="ECO:0000256" key="2">
    <source>
        <dbReference type="ARBA" id="ARBA00022475"/>
    </source>
</evidence>
<evidence type="ECO:0000256" key="4">
    <source>
        <dbReference type="ARBA" id="ARBA00022989"/>
    </source>
</evidence>
<accession>A0A8J3YIF4</accession>
<feature type="compositionally biased region" description="Basic and acidic residues" evidence="6">
    <location>
        <begin position="109"/>
        <end position="118"/>
    </location>
</feature>
<organism evidence="9 10">
    <name type="scientific">Virgisporangium aliadipatigenens</name>
    <dbReference type="NCBI Taxonomy" id="741659"/>
    <lineage>
        <taxon>Bacteria</taxon>
        <taxon>Bacillati</taxon>
        <taxon>Actinomycetota</taxon>
        <taxon>Actinomycetes</taxon>
        <taxon>Micromonosporales</taxon>
        <taxon>Micromonosporaceae</taxon>
        <taxon>Virgisporangium</taxon>
    </lineage>
</organism>
<protein>
    <submittedName>
        <fullName evidence="9">Membrane protein</fullName>
    </submittedName>
</protein>
<gene>
    <name evidence="9" type="ORF">Val02_25470</name>
</gene>
<evidence type="ECO:0000256" key="6">
    <source>
        <dbReference type="SAM" id="MobiDB-lite"/>
    </source>
</evidence>
<proteinExistence type="predicted"/>
<evidence type="ECO:0000256" key="7">
    <source>
        <dbReference type="SAM" id="Phobius"/>
    </source>
</evidence>